<protein>
    <recommendedName>
        <fullName evidence="5">Glutamyl-tRNA amidotransferase</fullName>
    </recommendedName>
</protein>
<proteinExistence type="predicted"/>
<sequence>MVDDEVAELAEIWGPPTYSAPVRADRLAQFAGAVPDLLLACWRRYGFAGFGNGSFWLCDPEVWQPAVDAWTSGLALPGEERWIAVSRSAFGDLQVWGQQTGSRLTINAQYGWVVHTDRAGRPMSDDRRNDRLYALLMCQDRRSVDLLGADEKPLFDRILALRGPVGPDTIYGFVPALGLGGALRPDRAEIFDGPVHLELLAELSERRLVDKEDLLHMWIGQ</sequence>
<evidence type="ECO:0000313" key="4">
    <source>
        <dbReference type="Proteomes" id="UP000248333"/>
    </source>
</evidence>
<name>A0A318NNZ2_9ACTN</name>
<dbReference type="InterPro" id="IPR015002">
    <property type="entry name" value="T6SS_Tdi1_C"/>
</dbReference>
<reference evidence="3 4" key="1">
    <citation type="submission" date="2018-03" db="EMBL/GenBank/DDBJ databases">
        <title>Bioinformatic expansion and discovery of thiopeptide antibiotics.</title>
        <authorList>
            <person name="Schwalen C.J."/>
            <person name="Hudson G.A."/>
            <person name="Mitchell D.A."/>
        </authorList>
    </citation>
    <scope>NUCLEOTIDE SEQUENCE [LARGE SCALE GENOMIC DNA]</scope>
    <source>
        <strain evidence="3 4">NRRL 8041</strain>
    </source>
</reference>
<dbReference type="RefSeq" id="WP_110562291.1">
    <property type="nucleotide sequence ID" value="NZ_PYBV01000005.1"/>
</dbReference>
<dbReference type="AlphaFoldDB" id="A0A318NNZ2"/>
<evidence type="ECO:0000313" key="3">
    <source>
        <dbReference type="EMBL" id="PYC75077.1"/>
    </source>
</evidence>
<dbReference type="Pfam" id="PF08906">
    <property type="entry name" value="T6SS_Tdi1_C"/>
    <property type="match status" value="1"/>
</dbReference>
<feature type="domain" description="T6SS immunity protein Tdi1 C-terminal" evidence="2">
    <location>
        <begin position="143"/>
        <end position="203"/>
    </location>
</feature>
<comment type="caution">
    <text evidence="3">The sequence shown here is derived from an EMBL/GenBank/DDBJ whole genome shotgun (WGS) entry which is preliminary data.</text>
</comment>
<gene>
    <name evidence="3" type="ORF">C7C45_04165</name>
</gene>
<dbReference type="InterPro" id="IPR014983">
    <property type="entry name" value="GAD-rel"/>
</dbReference>
<feature type="domain" description="GAD-related" evidence="1">
    <location>
        <begin position="10"/>
        <end position="108"/>
    </location>
</feature>
<keyword evidence="4" id="KW-1185">Reference proteome</keyword>
<dbReference type="Pfam" id="PF08887">
    <property type="entry name" value="GAD-like"/>
    <property type="match status" value="1"/>
</dbReference>
<dbReference type="EMBL" id="PYBV01000005">
    <property type="protein sequence ID" value="PYC75077.1"/>
    <property type="molecule type" value="Genomic_DNA"/>
</dbReference>
<accession>A0A318NNZ2</accession>
<evidence type="ECO:0000259" key="2">
    <source>
        <dbReference type="Pfam" id="PF08906"/>
    </source>
</evidence>
<evidence type="ECO:0008006" key="5">
    <source>
        <dbReference type="Google" id="ProtNLM"/>
    </source>
</evidence>
<dbReference type="OrthoDB" id="9016361at2"/>
<evidence type="ECO:0000259" key="1">
    <source>
        <dbReference type="Pfam" id="PF08887"/>
    </source>
</evidence>
<dbReference type="Proteomes" id="UP000248333">
    <property type="component" value="Unassembled WGS sequence"/>
</dbReference>
<organism evidence="3 4">
    <name type="scientific">Micromonospora arborensis</name>
    <dbReference type="NCBI Taxonomy" id="2116518"/>
    <lineage>
        <taxon>Bacteria</taxon>
        <taxon>Bacillati</taxon>
        <taxon>Actinomycetota</taxon>
        <taxon>Actinomycetes</taxon>
        <taxon>Micromonosporales</taxon>
        <taxon>Micromonosporaceae</taxon>
        <taxon>Micromonospora</taxon>
    </lineage>
</organism>